<protein>
    <submittedName>
        <fullName evidence="5">Response regulator</fullName>
    </submittedName>
</protein>
<keyword evidence="1 2" id="KW-0597">Phosphoprotein</keyword>
<name>A0A5N5U5Z7_9EURY</name>
<dbReference type="InterPro" id="IPR011006">
    <property type="entry name" value="CheY-like_superfamily"/>
</dbReference>
<evidence type="ECO:0000259" key="4">
    <source>
        <dbReference type="PROSITE" id="PS50110"/>
    </source>
</evidence>
<feature type="region of interest" description="Disordered" evidence="3">
    <location>
        <begin position="19"/>
        <end position="40"/>
    </location>
</feature>
<dbReference type="GO" id="GO:0000160">
    <property type="term" value="P:phosphorelay signal transduction system"/>
    <property type="evidence" value="ECO:0007669"/>
    <property type="project" value="InterPro"/>
</dbReference>
<dbReference type="CDD" id="cd00156">
    <property type="entry name" value="REC"/>
    <property type="match status" value="1"/>
</dbReference>
<dbReference type="SUPFAM" id="SSF52172">
    <property type="entry name" value="CheY-like"/>
    <property type="match status" value="1"/>
</dbReference>
<dbReference type="PROSITE" id="PS50110">
    <property type="entry name" value="RESPONSE_REGULATORY"/>
    <property type="match status" value="1"/>
</dbReference>
<comment type="caution">
    <text evidence="5">The sequence shown here is derived from an EMBL/GenBank/DDBJ whole genome shotgun (WGS) entry which is preliminary data.</text>
</comment>
<dbReference type="Proteomes" id="UP000326865">
    <property type="component" value="Unassembled WGS sequence"/>
</dbReference>
<evidence type="ECO:0000256" key="1">
    <source>
        <dbReference type="ARBA" id="ARBA00022553"/>
    </source>
</evidence>
<dbReference type="InterPro" id="IPR001789">
    <property type="entry name" value="Sig_transdc_resp-reg_receiver"/>
</dbReference>
<dbReference type="PANTHER" id="PTHR44591:SF3">
    <property type="entry name" value="RESPONSE REGULATORY DOMAIN-CONTAINING PROTEIN"/>
    <property type="match status" value="1"/>
</dbReference>
<feature type="compositionally biased region" description="Polar residues" evidence="3">
    <location>
        <begin position="28"/>
        <end position="38"/>
    </location>
</feature>
<evidence type="ECO:0000256" key="2">
    <source>
        <dbReference type="PROSITE-ProRule" id="PRU00169"/>
    </source>
</evidence>
<dbReference type="AlphaFoldDB" id="A0A5N5U5Z7"/>
<accession>A0A5N5U5Z7</accession>
<gene>
    <name evidence="5" type="ORF">DM867_09280</name>
</gene>
<keyword evidence="6" id="KW-1185">Reference proteome</keyword>
<sequence length="151" mass="16932">MHQDLIWIYNLINNETGLWRPDEHRGGNSDTTPGGSNPATVVVADDDDAFRESLLIWLSDKQCTTREASNGVEALDNLDDAVDILVLDREMPKLSGPEVVERLSETPFSGSTIVLSANRPDACLDEDDVETYVQKPINRENFLNLVEQYLR</sequence>
<dbReference type="Gene3D" id="3.40.50.2300">
    <property type="match status" value="1"/>
</dbReference>
<evidence type="ECO:0000256" key="3">
    <source>
        <dbReference type="SAM" id="MobiDB-lite"/>
    </source>
</evidence>
<dbReference type="InterPro" id="IPR050595">
    <property type="entry name" value="Bact_response_regulator"/>
</dbReference>
<dbReference type="Pfam" id="PF00072">
    <property type="entry name" value="Response_reg"/>
    <property type="match status" value="1"/>
</dbReference>
<feature type="domain" description="Response regulatory" evidence="4">
    <location>
        <begin position="40"/>
        <end position="150"/>
    </location>
</feature>
<feature type="modified residue" description="4-aspartylphosphate" evidence="2">
    <location>
        <position position="88"/>
    </location>
</feature>
<dbReference type="SMART" id="SM00448">
    <property type="entry name" value="REC"/>
    <property type="match status" value="1"/>
</dbReference>
<evidence type="ECO:0000313" key="6">
    <source>
        <dbReference type="Proteomes" id="UP000326865"/>
    </source>
</evidence>
<evidence type="ECO:0000313" key="5">
    <source>
        <dbReference type="EMBL" id="KAB7513968.1"/>
    </source>
</evidence>
<reference evidence="5 6" key="1">
    <citation type="submission" date="2019-10" db="EMBL/GenBank/DDBJ databases">
        <title>Unraveling microbial dark matter from salterns through culturing: the case of the genus Halosegnis.</title>
        <authorList>
            <person name="Duran-Viseras A."/>
            <person name="Andrei A.-S."/>
            <person name="Vera-Gargallo B."/>
            <person name="Ghai R."/>
            <person name="Sanchez-Porro C."/>
            <person name="Ventosa A."/>
        </authorList>
    </citation>
    <scope>NUCLEOTIDE SEQUENCE [LARGE SCALE GENOMIC DNA]</scope>
    <source>
        <strain evidence="5 6">F18-79</strain>
    </source>
</reference>
<dbReference type="PANTHER" id="PTHR44591">
    <property type="entry name" value="STRESS RESPONSE REGULATOR PROTEIN 1"/>
    <property type="match status" value="1"/>
</dbReference>
<proteinExistence type="predicted"/>
<dbReference type="EMBL" id="QKKZ01000003">
    <property type="protein sequence ID" value="KAB7513968.1"/>
    <property type="molecule type" value="Genomic_DNA"/>
</dbReference>
<organism evidence="5 6">
    <name type="scientific">Halosegnis rubeus</name>
    <dbReference type="NCBI Taxonomy" id="2212850"/>
    <lineage>
        <taxon>Archaea</taxon>
        <taxon>Methanobacteriati</taxon>
        <taxon>Methanobacteriota</taxon>
        <taxon>Stenosarchaea group</taxon>
        <taxon>Halobacteria</taxon>
        <taxon>Halobacteriales</taxon>
        <taxon>Natronomonadaceae</taxon>
        <taxon>Halosegnis</taxon>
    </lineage>
</organism>